<reference evidence="8 9" key="1">
    <citation type="journal article" date="2012" name="Eukaryot. Cell">
        <title>Genome sequence of the Trichosporon asahii environmental strain CBS 8904.</title>
        <authorList>
            <person name="Yang R.Y."/>
            <person name="Li H.T."/>
            <person name="Zhu H."/>
            <person name="Zhou G.P."/>
            <person name="Wang M."/>
            <person name="Wang L."/>
        </authorList>
    </citation>
    <scope>NUCLEOTIDE SEQUENCE [LARGE SCALE GENOMIC DNA]</scope>
    <source>
        <strain evidence="8 9">CBS 8904</strain>
    </source>
</reference>
<dbReference type="EMBL" id="AMBO01000322">
    <property type="protein sequence ID" value="EKD01283.1"/>
    <property type="molecule type" value="Genomic_DNA"/>
</dbReference>
<feature type="signal peptide" evidence="7">
    <location>
        <begin position="1"/>
        <end position="19"/>
    </location>
</feature>
<sequence length="587" mass="62636">MIGPAALVLLGWAATEAIATKVIVDNVSPMITYTPPLYGDRAESDDRWDPNRGLNAWNTTFPQVTEYRPWDLRKPTDQHYTFVKVQGIDNYPTAEISFVGTGIVLIGPDPNPGEKLGTGFAKLKLDGKEQDCRSTGDATLLQCSIRDLEFGRHHLTVEVQQGGFAIGRFEIDTGKEDNPTAVVDLSDDNKRVTNGGEYDVAADGQWDGENQSTNYDKSLVVKWNRAVSQYNGTSISAKIPKGIGRVEVWGAVDVDHYDFAVEIDPPAYGLTRFNGNAFNLYTVQNISMYETMLDPGKPHTIKVTNMHDAYLDVSQFKLYEAHGGSGGSGLSAGAIAGIVIGSVAALALACLLVWCCLRRRKKQATNNNPVDMESDPGDMVNVHDVEPYHDSPHSPPMSMSTGAGYRSSGSIPMAYAPSATSAGIAGLGAYQHGQQQQYHTQQQGYAIPTPPSASHQSSGSTSEPLLGMTPGSPFSPLAVQNPDDEGYLAASTSTVGIAALDAKVQPRPVTYHHLQHTDSGLTSHSNEVVVTEAPPVYNPEWAGSSSANSGGAPTIQSAPSAPSALSDADGSRNSRMEKGPSAPMSPV</sequence>
<gene>
    <name evidence="8" type="ORF">A1Q2_04440</name>
</gene>
<keyword evidence="7" id="KW-0732">Signal</keyword>
<dbReference type="Proteomes" id="UP000006757">
    <property type="component" value="Unassembled WGS sequence"/>
</dbReference>
<feature type="region of interest" description="Disordered" evidence="5">
    <location>
        <begin position="433"/>
        <end position="480"/>
    </location>
</feature>
<feature type="compositionally biased region" description="Basic and acidic residues" evidence="5">
    <location>
        <begin position="569"/>
        <end position="578"/>
    </location>
</feature>
<evidence type="ECO:0000313" key="8">
    <source>
        <dbReference type="EMBL" id="EKD01283.1"/>
    </source>
</evidence>
<dbReference type="AlphaFoldDB" id="K1VWT5"/>
<dbReference type="STRING" id="1220162.K1VWT5"/>
<evidence type="ECO:0000256" key="7">
    <source>
        <dbReference type="SAM" id="SignalP"/>
    </source>
</evidence>
<protein>
    <submittedName>
        <fullName evidence="8">Uncharacterized protein</fullName>
    </submittedName>
</protein>
<evidence type="ECO:0000256" key="1">
    <source>
        <dbReference type="ARBA" id="ARBA00004167"/>
    </source>
</evidence>
<comment type="subcellular location">
    <subcellularLocation>
        <location evidence="1">Membrane</location>
        <topology evidence="1">Single-pass membrane protein</topology>
    </subcellularLocation>
</comment>
<feature type="compositionally biased region" description="Polar residues" evidence="5">
    <location>
        <begin position="452"/>
        <end position="463"/>
    </location>
</feature>
<accession>K1VWT5</accession>
<dbReference type="GO" id="GO:0071944">
    <property type="term" value="C:cell periphery"/>
    <property type="evidence" value="ECO:0007669"/>
    <property type="project" value="UniProtKB-ARBA"/>
</dbReference>
<evidence type="ECO:0000256" key="4">
    <source>
        <dbReference type="ARBA" id="ARBA00023136"/>
    </source>
</evidence>
<evidence type="ECO:0000256" key="3">
    <source>
        <dbReference type="ARBA" id="ARBA00022989"/>
    </source>
</evidence>
<evidence type="ECO:0000256" key="5">
    <source>
        <dbReference type="SAM" id="MobiDB-lite"/>
    </source>
</evidence>
<dbReference type="PANTHER" id="PTHR15549">
    <property type="entry name" value="PAIRED IMMUNOGLOBULIN-LIKE TYPE 2 RECEPTOR"/>
    <property type="match status" value="1"/>
</dbReference>
<dbReference type="PANTHER" id="PTHR15549:SF6">
    <property type="entry name" value="MID2 DOMAIN-CONTAINING PROTEIN"/>
    <property type="match status" value="1"/>
</dbReference>
<evidence type="ECO:0000313" key="9">
    <source>
        <dbReference type="Proteomes" id="UP000006757"/>
    </source>
</evidence>
<feature type="chain" id="PRO_5003854420" evidence="7">
    <location>
        <begin position="20"/>
        <end position="587"/>
    </location>
</feature>
<keyword evidence="4 6" id="KW-0472">Membrane</keyword>
<dbReference type="HOGENOM" id="CLU_464754_0_0_1"/>
<proteinExistence type="predicted"/>
<dbReference type="InterPro" id="IPR051694">
    <property type="entry name" value="Immunoregulatory_rcpt-like"/>
</dbReference>
<feature type="region of interest" description="Disordered" evidence="5">
    <location>
        <begin position="366"/>
        <end position="404"/>
    </location>
</feature>
<keyword evidence="3 6" id="KW-1133">Transmembrane helix</keyword>
<organism evidence="8 9">
    <name type="scientific">Trichosporon asahii var. asahii (strain CBS 8904)</name>
    <name type="common">Yeast</name>
    <dbReference type="NCBI Taxonomy" id="1220162"/>
    <lineage>
        <taxon>Eukaryota</taxon>
        <taxon>Fungi</taxon>
        <taxon>Dikarya</taxon>
        <taxon>Basidiomycota</taxon>
        <taxon>Agaricomycotina</taxon>
        <taxon>Tremellomycetes</taxon>
        <taxon>Trichosporonales</taxon>
        <taxon>Trichosporonaceae</taxon>
        <taxon>Trichosporon</taxon>
    </lineage>
</organism>
<name>K1VWT5_TRIAC</name>
<feature type="compositionally biased region" description="Basic and acidic residues" evidence="5">
    <location>
        <begin position="381"/>
        <end position="392"/>
    </location>
</feature>
<keyword evidence="2 6" id="KW-0812">Transmembrane</keyword>
<evidence type="ECO:0000256" key="2">
    <source>
        <dbReference type="ARBA" id="ARBA00022692"/>
    </source>
</evidence>
<dbReference type="GO" id="GO:0016020">
    <property type="term" value="C:membrane"/>
    <property type="evidence" value="ECO:0007669"/>
    <property type="project" value="UniProtKB-SubCell"/>
</dbReference>
<feature type="compositionally biased region" description="Low complexity" evidence="5">
    <location>
        <begin position="433"/>
        <end position="446"/>
    </location>
</feature>
<keyword evidence="9" id="KW-1185">Reference proteome</keyword>
<evidence type="ECO:0000256" key="6">
    <source>
        <dbReference type="SAM" id="Phobius"/>
    </source>
</evidence>
<feature type="region of interest" description="Disordered" evidence="5">
    <location>
        <begin position="536"/>
        <end position="587"/>
    </location>
</feature>
<feature type="compositionally biased region" description="Low complexity" evidence="5">
    <location>
        <begin position="542"/>
        <end position="568"/>
    </location>
</feature>
<comment type="caution">
    <text evidence="8">The sequence shown here is derived from an EMBL/GenBank/DDBJ whole genome shotgun (WGS) entry which is preliminary data.</text>
</comment>
<feature type="transmembrane region" description="Helical" evidence="6">
    <location>
        <begin position="334"/>
        <end position="357"/>
    </location>
</feature>
<dbReference type="InParanoid" id="K1VWT5"/>